<dbReference type="InterPro" id="IPR050496">
    <property type="entry name" value="SNF2_RAD54_helicase_repair"/>
</dbReference>
<dbReference type="EMBL" id="JBGBPQ010000017">
    <property type="protein sequence ID" value="KAL1507828.1"/>
    <property type="molecule type" value="Genomic_DNA"/>
</dbReference>
<dbReference type="AlphaFoldDB" id="A0AB34IXY7"/>
<dbReference type="InterPro" id="IPR000330">
    <property type="entry name" value="SNF2_N"/>
</dbReference>
<keyword evidence="5" id="KW-1185">Reference proteome</keyword>
<dbReference type="InterPro" id="IPR014001">
    <property type="entry name" value="Helicase_ATP-bd"/>
</dbReference>
<name>A0AB34IXY7_PRYPA</name>
<proteinExistence type="predicted"/>
<reference evidence="4 5" key="1">
    <citation type="journal article" date="2024" name="Science">
        <title>Giant polyketide synthase enzymes in the biosynthesis of giant marine polyether toxins.</title>
        <authorList>
            <person name="Fallon T.R."/>
            <person name="Shende V.V."/>
            <person name="Wierzbicki I.H."/>
            <person name="Pendleton A.L."/>
            <person name="Watervoot N.F."/>
            <person name="Auber R.P."/>
            <person name="Gonzalez D.J."/>
            <person name="Wisecaver J.H."/>
            <person name="Moore B.S."/>
        </authorList>
    </citation>
    <scope>NUCLEOTIDE SEQUENCE [LARGE SCALE GENOMIC DNA]</scope>
    <source>
        <strain evidence="4 5">12B1</strain>
    </source>
</reference>
<dbReference type="InterPro" id="IPR027417">
    <property type="entry name" value="P-loop_NTPase"/>
</dbReference>
<evidence type="ECO:0000256" key="1">
    <source>
        <dbReference type="ARBA" id="ARBA00022801"/>
    </source>
</evidence>
<feature type="domain" description="Helicase ATP-binding" evidence="2">
    <location>
        <begin position="169"/>
        <end position="343"/>
    </location>
</feature>
<dbReference type="InterPro" id="IPR001650">
    <property type="entry name" value="Helicase_C-like"/>
</dbReference>
<dbReference type="SMART" id="SM00487">
    <property type="entry name" value="DEXDc"/>
    <property type="match status" value="1"/>
</dbReference>
<dbReference type="PROSITE" id="PS51192">
    <property type="entry name" value="HELICASE_ATP_BIND_1"/>
    <property type="match status" value="1"/>
</dbReference>
<dbReference type="PROSITE" id="PS51194">
    <property type="entry name" value="HELICASE_CTER"/>
    <property type="match status" value="1"/>
</dbReference>
<accession>A0AB34IXY7</accession>
<dbReference type="PANTHER" id="PTHR45629:SF7">
    <property type="entry name" value="DNA EXCISION REPAIR PROTEIN ERCC-6-RELATED"/>
    <property type="match status" value="1"/>
</dbReference>
<dbReference type="GO" id="GO:0016787">
    <property type="term" value="F:hydrolase activity"/>
    <property type="evidence" value="ECO:0007669"/>
    <property type="project" value="UniProtKB-KW"/>
</dbReference>
<protein>
    <submittedName>
        <fullName evidence="4">Uncharacterized protein</fullName>
    </submittedName>
</protein>
<dbReference type="SUPFAM" id="SSF52540">
    <property type="entry name" value="P-loop containing nucleoside triphosphate hydrolases"/>
    <property type="match status" value="2"/>
</dbReference>
<dbReference type="InterPro" id="IPR038718">
    <property type="entry name" value="SNF2-like_sf"/>
</dbReference>
<evidence type="ECO:0000313" key="4">
    <source>
        <dbReference type="EMBL" id="KAL1507828.1"/>
    </source>
</evidence>
<organism evidence="4 5">
    <name type="scientific">Prymnesium parvum</name>
    <name type="common">Toxic golden alga</name>
    <dbReference type="NCBI Taxonomy" id="97485"/>
    <lineage>
        <taxon>Eukaryota</taxon>
        <taxon>Haptista</taxon>
        <taxon>Haptophyta</taxon>
        <taxon>Prymnesiophyceae</taxon>
        <taxon>Prymnesiales</taxon>
        <taxon>Prymnesiaceae</taxon>
        <taxon>Prymnesium</taxon>
    </lineage>
</organism>
<evidence type="ECO:0000313" key="5">
    <source>
        <dbReference type="Proteomes" id="UP001515480"/>
    </source>
</evidence>
<feature type="domain" description="Helicase C-terminal" evidence="3">
    <location>
        <begin position="486"/>
        <end position="638"/>
    </location>
</feature>
<dbReference type="Pfam" id="PF00271">
    <property type="entry name" value="Helicase_C"/>
    <property type="match status" value="1"/>
</dbReference>
<dbReference type="GO" id="GO:0000724">
    <property type="term" value="P:double-strand break repair via homologous recombination"/>
    <property type="evidence" value="ECO:0007669"/>
    <property type="project" value="TreeGrafter"/>
</dbReference>
<sequence length="732" mass="79380">MACEPSYSCIYSNPRKRKEASQDGTLLLAPSSGKVFLVSEEGERIASKPMKPEEMGKLASGGQLLLGGWAVELVELASTADAAAAACPPAAKPAAPPPRAPGPLRAAFAPRMRLATPSAAAAEEELVLNRGEEGETPVCVERRLAAALHPHQREGVQFMYDCLMGRRRSEDDEPFAGCILAHSMGLGKTIQALTLVHTMLRCGPQKVPVLKKALIVCPASLCNNWMSEWKKWFPTGSTSFRPRVLPPTKAQAILTVRDFIHCPPEKLLILSYEALRSHADALAAAPIGLVVCDEGHRLKSSAGNQTTDALRKQRSARRVLLSGTPVQNDLDELWAMCEFASPGSLGALAAFRARFALPIGAARDAAEGEEGEEGEEARRHGEAVAAELRARTARLVLRRDEAMLRRLLPPRTELLVCAALSAAQRAAYAEAVLARGAEGSASGLQAVLALRGVCSAGAASAAEDEEGCVLKEKGAEAAADVGKLEALMRLLPAVRAAGEKVVIAAQYRRSLDLLQAAFASRGWGALRLDGNVGAERRQQLVDRFNAPHATEFAFLLSTRAGGTGFNLCAASRLVMYDPDWNPAADLQAMARVYRQGQTRPVYIWRLLSAGTIEEKMYQRQLFKTQLAEEVMTRDCSVKEGRFSREELAELFTYDERCCCGTLALLQQAKGAHDPLALQREEGWRNEWVASLPDETLRAALEGDEELRSLVTYAADVRVLEELCDRQPGRETE</sequence>
<dbReference type="GO" id="GO:0015616">
    <property type="term" value="F:DNA translocase activity"/>
    <property type="evidence" value="ECO:0007669"/>
    <property type="project" value="TreeGrafter"/>
</dbReference>
<dbReference type="Gene3D" id="3.40.50.10810">
    <property type="entry name" value="Tandem AAA-ATPase domain"/>
    <property type="match status" value="1"/>
</dbReference>
<dbReference type="InterPro" id="IPR049730">
    <property type="entry name" value="SNF2/RAD54-like_C"/>
</dbReference>
<keyword evidence="1" id="KW-0378">Hydrolase</keyword>
<dbReference type="Proteomes" id="UP001515480">
    <property type="component" value="Unassembled WGS sequence"/>
</dbReference>
<dbReference type="CDD" id="cd18793">
    <property type="entry name" value="SF2_C_SNF"/>
    <property type="match status" value="1"/>
</dbReference>
<dbReference type="PANTHER" id="PTHR45629">
    <property type="entry name" value="SNF2/RAD54 FAMILY MEMBER"/>
    <property type="match status" value="1"/>
</dbReference>
<dbReference type="GO" id="GO:0005634">
    <property type="term" value="C:nucleus"/>
    <property type="evidence" value="ECO:0007669"/>
    <property type="project" value="TreeGrafter"/>
</dbReference>
<evidence type="ECO:0000259" key="3">
    <source>
        <dbReference type="PROSITE" id="PS51194"/>
    </source>
</evidence>
<dbReference type="GO" id="GO:0007131">
    <property type="term" value="P:reciprocal meiotic recombination"/>
    <property type="evidence" value="ECO:0007669"/>
    <property type="project" value="TreeGrafter"/>
</dbReference>
<dbReference type="Pfam" id="PF00176">
    <property type="entry name" value="SNF2-rel_dom"/>
    <property type="match status" value="1"/>
</dbReference>
<dbReference type="GO" id="GO:0005524">
    <property type="term" value="F:ATP binding"/>
    <property type="evidence" value="ECO:0007669"/>
    <property type="project" value="InterPro"/>
</dbReference>
<dbReference type="Gene3D" id="1.20.120.850">
    <property type="entry name" value="SWI2/SNF2 ATPases, N-terminal domain"/>
    <property type="match status" value="1"/>
</dbReference>
<dbReference type="SMART" id="SM00490">
    <property type="entry name" value="HELICc"/>
    <property type="match status" value="1"/>
</dbReference>
<dbReference type="Gene3D" id="3.40.50.300">
    <property type="entry name" value="P-loop containing nucleotide triphosphate hydrolases"/>
    <property type="match status" value="1"/>
</dbReference>
<evidence type="ECO:0000259" key="2">
    <source>
        <dbReference type="PROSITE" id="PS51192"/>
    </source>
</evidence>
<gene>
    <name evidence="4" type="ORF">AB1Y20_007436</name>
</gene>
<comment type="caution">
    <text evidence="4">The sequence shown here is derived from an EMBL/GenBank/DDBJ whole genome shotgun (WGS) entry which is preliminary data.</text>
</comment>